<keyword evidence="4" id="KW-0472">Membrane</keyword>
<keyword evidence="4" id="KW-1133">Transmembrane helix</keyword>
<keyword evidence="4" id="KW-0812">Transmembrane</keyword>
<evidence type="ECO:0000256" key="4">
    <source>
        <dbReference type="SAM" id="Phobius"/>
    </source>
</evidence>
<feature type="domain" description="YknX-like beta-barrel" evidence="6">
    <location>
        <begin position="279"/>
        <end position="359"/>
    </location>
</feature>
<evidence type="ECO:0000313" key="7">
    <source>
        <dbReference type="EMBL" id="ANX02563.1"/>
    </source>
</evidence>
<dbReference type="Gene3D" id="1.10.287.470">
    <property type="entry name" value="Helix hairpin bin"/>
    <property type="match status" value="1"/>
</dbReference>
<reference evidence="7 8" key="1">
    <citation type="submission" date="2016-02" db="EMBL/GenBank/DDBJ databases">
        <title>Comparison of Clostridium stercorarium subspecies using comparative genomics and transcriptomics.</title>
        <authorList>
            <person name="Schellenberg J."/>
            <person name="Thallinger G."/>
            <person name="Levin D.B."/>
            <person name="Zhang X."/>
            <person name="Alvare G."/>
            <person name="Fristensky B."/>
            <person name="Sparling R."/>
        </authorList>
    </citation>
    <scope>NUCLEOTIDE SEQUENCE [LARGE SCALE GENOMIC DNA]</scope>
    <source>
        <strain evidence="7 8">DSM 9219</strain>
    </source>
</reference>
<dbReference type="PANTHER" id="PTHR32347:SF14">
    <property type="entry name" value="EFFLUX SYSTEM COMPONENT YKNX-RELATED"/>
    <property type="match status" value="1"/>
</dbReference>
<gene>
    <name evidence="7" type="ORF">CSTERLE_13830</name>
</gene>
<feature type="domain" description="Multidrug resistance protein MdtA-like C-terminal permuted SH3" evidence="5">
    <location>
        <begin position="380"/>
        <end position="425"/>
    </location>
</feature>
<feature type="transmembrane region" description="Helical" evidence="4">
    <location>
        <begin position="7"/>
        <end position="24"/>
    </location>
</feature>
<dbReference type="Proteomes" id="UP000092931">
    <property type="component" value="Chromosome"/>
</dbReference>
<dbReference type="InterPro" id="IPR050465">
    <property type="entry name" value="UPF0194_transport"/>
</dbReference>
<organism evidence="7 8">
    <name type="scientific">Thermoclostridium stercorarium subsp. leptospartum DSM 9219</name>
    <dbReference type="NCBI Taxonomy" id="1346611"/>
    <lineage>
        <taxon>Bacteria</taxon>
        <taxon>Bacillati</taxon>
        <taxon>Bacillota</taxon>
        <taxon>Clostridia</taxon>
        <taxon>Eubacteriales</taxon>
        <taxon>Oscillospiraceae</taxon>
        <taxon>Thermoclostridium</taxon>
    </lineage>
</organism>
<dbReference type="AlphaFoldDB" id="A0A1B1YP67"/>
<dbReference type="InterPro" id="IPR058636">
    <property type="entry name" value="Beta-barrel_YknX"/>
</dbReference>
<proteinExistence type="predicted"/>
<dbReference type="PANTHER" id="PTHR32347">
    <property type="entry name" value="EFFLUX SYSTEM COMPONENT YKNX-RELATED"/>
    <property type="match status" value="1"/>
</dbReference>
<evidence type="ECO:0000256" key="2">
    <source>
        <dbReference type="ARBA" id="ARBA00023054"/>
    </source>
</evidence>
<accession>A0A1B1YP67</accession>
<dbReference type="RefSeq" id="WP_065821164.1">
    <property type="nucleotide sequence ID" value="NZ_CP014673.1"/>
</dbReference>
<protein>
    <submittedName>
        <fullName evidence="7">MFP transporter</fullName>
    </submittedName>
</protein>
<sequence length="440" mass="48527">MKKKTVAITVLVIAIIALMIFLNLNKNNDLTVSSGVISKKNAISVKATTIETGTISSYVSAPGQVKEVNKAQIFFDTPLRVLNVFVDKYDLVQEGDRLVELDVSTLTDELERLKIQKEIQSITLKKLESGQNLLSLETNLASARNAYTRAEDAYNSALEEYNKQLKLYESGVISEAQLKQYDQALKDAKSALDNAQINLESAEKSYDSSVSSYDLDIQAQVKNVELLSRQIAEIERKLSKIKSLEKSPITGYVTEIYLTEGGYTVTGQPAFTIIDSQNLEISATVDEYNSKDILPGQKVRITGDALGENVELAGEVISVAPVATKVQSTSGTQTVIEVIIEPKEGFDVLKPGLNVDCEIITHEKSGIPVAEFNIFLEDKDKNQYVMLIDKDNMTVHQKYVTLGIYSDMLVEIMDGLEPGDMVVVDPQPSLKDGDRVKVVE</sequence>
<comment type="subcellular location">
    <subcellularLocation>
        <location evidence="1">Cell envelope</location>
    </subcellularLocation>
</comment>
<evidence type="ECO:0000259" key="5">
    <source>
        <dbReference type="Pfam" id="PF25967"/>
    </source>
</evidence>
<dbReference type="Pfam" id="PF25990">
    <property type="entry name" value="Beta-barrel_YknX"/>
    <property type="match status" value="1"/>
</dbReference>
<dbReference type="InterPro" id="IPR058627">
    <property type="entry name" value="MdtA-like_C"/>
</dbReference>
<evidence type="ECO:0000256" key="1">
    <source>
        <dbReference type="ARBA" id="ARBA00004196"/>
    </source>
</evidence>
<evidence type="ECO:0000259" key="6">
    <source>
        <dbReference type="Pfam" id="PF25990"/>
    </source>
</evidence>
<evidence type="ECO:0000313" key="8">
    <source>
        <dbReference type="Proteomes" id="UP000092931"/>
    </source>
</evidence>
<dbReference type="Gene3D" id="2.40.420.20">
    <property type="match status" value="1"/>
</dbReference>
<keyword evidence="2 3" id="KW-0175">Coiled coil</keyword>
<dbReference type="GO" id="GO:0030313">
    <property type="term" value="C:cell envelope"/>
    <property type="evidence" value="ECO:0007669"/>
    <property type="project" value="UniProtKB-SubCell"/>
</dbReference>
<feature type="coiled-coil region" evidence="3">
    <location>
        <begin position="133"/>
        <end position="247"/>
    </location>
</feature>
<name>A0A1B1YP67_THEST</name>
<dbReference type="Pfam" id="PF25967">
    <property type="entry name" value="RND-MFP_C"/>
    <property type="match status" value="1"/>
</dbReference>
<evidence type="ECO:0000256" key="3">
    <source>
        <dbReference type="SAM" id="Coils"/>
    </source>
</evidence>
<dbReference type="EMBL" id="CP014673">
    <property type="protein sequence ID" value="ANX02563.1"/>
    <property type="molecule type" value="Genomic_DNA"/>
</dbReference>
<dbReference type="Gene3D" id="2.40.30.170">
    <property type="match status" value="1"/>
</dbReference>